<organism evidence="1 2">
    <name type="scientific">Thermomonas aquatica</name>
    <dbReference type="NCBI Taxonomy" id="2202149"/>
    <lineage>
        <taxon>Bacteria</taxon>
        <taxon>Pseudomonadati</taxon>
        <taxon>Pseudomonadota</taxon>
        <taxon>Gammaproteobacteria</taxon>
        <taxon>Lysobacterales</taxon>
        <taxon>Lysobacteraceae</taxon>
        <taxon>Thermomonas</taxon>
    </lineage>
</organism>
<dbReference type="RefSeq" id="WP_139715057.1">
    <property type="nucleotide sequence ID" value="NZ_CP040871.1"/>
</dbReference>
<dbReference type="AlphaFoldDB" id="A0A5B7ZN86"/>
<proteinExistence type="predicted"/>
<dbReference type="OrthoDB" id="6065046at2"/>
<accession>A0A5B7ZN86</accession>
<gene>
    <name evidence="1" type="ORF">FHQ07_01710</name>
</gene>
<keyword evidence="2" id="KW-1185">Reference proteome</keyword>
<dbReference type="Proteomes" id="UP000308149">
    <property type="component" value="Chromosome"/>
</dbReference>
<protein>
    <submittedName>
        <fullName evidence="1">Uncharacterized protein</fullName>
    </submittedName>
</protein>
<evidence type="ECO:0000313" key="1">
    <source>
        <dbReference type="EMBL" id="QDA56129.1"/>
    </source>
</evidence>
<sequence>MMNRLPDDVVQALAAAKRTPGWNNRNPTVRRFEIGRYGLDCTLYVVPARAWAYRRAERDAQAWRAQA</sequence>
<dbReference type="KEGG" id="thes:FHQ07_01710"/>
<evidence type="ECO:0000313" key="2">
    <source>
        <dbReference type="Proteomes" id="UP000308149"/>
    </source>
</evidence>
<reference evidence="1 2" key="1">
    <citation type="submission" date="2019-06" db="EMBL/GenBank/DDBJ databases">
        <title>Thermomonas aquatica sp. nov., isolated from an industrial wastewater treatment plant.</title>
        <authorList>
            <person name="Jeon J.H."/>
            <person name="Park D.-S."/>
        </authorList>
    </citation>
    <scope>NUCLEOTIDE SEQUENCE [LARGE SCALE GENOMIC DNA]</scope>
    <source>
        <strain evidence="1 2">SY21</strain>
    </source>
</reference>
<name>A0A5B7ZN86_9GAMM</name>
<dbReference type="EMBL" id="CP040871">
    <property type="protein sequence ID" value="QDA56129.1"/>
    <property type="molecule type" value="Genomic_DNA"/>
</dbReference>